<organism evidence="8 9">
    <name type="scientific">Kineococcus endophyticus</name>
    <dbReference type="NCBI Taxonomy" id="1181883"/>
    <lineage>
        <taxon>Bacteria</taxon>
        <taxon>Bacillati</taxon>
        <taxon>Actinomycetota</taxon>
        <taxon>Actinomycetes</taxon>
        <taxon>Kineosporiales</taxon>
        <taxon>Kineosporiaceae</taxon>
        <taxon>Kineococcus</taxon>
    </lineage>
</organism>
<feature type="transmembrane region" description="Helical" evidence="6">
    <location>
        <begin position="62"/>
        <end position="84"/>
    </location>
</feature>
<dbReference type="Proteomes" id="UP001555826">
    <property type="component" value="Unassembled WGS sequence"/>
</dbReference>
<feature type="transmembrane region" description="Helical" evidence="6">
    <location>
        <begin position="136"/>
        <end position="158"/>
    </location>
</feature>
<evidence type="ECO:0000256" key="6">
    <source>
        <dbReference type="SAM" id="Phobius"/>
    </source>
</evidence>
<feature type="transmembrane region" description="Helical" evidence="6">
    <location>
        <begin position="392"/>
        <end position="420"/>
    </location>
</feature>
<evidence type="ECO:0000256" key="1">
    <source>
        <dbReference type="ARBA" id="ARBA00004141"/>
    </source>
</evidence>
<protein>
    <submittedName>
        <fullName evidence="8">SulP family inorganic anion transporter</fullName>
    </submittedName>
</protein>
<dbReference type="Pfam" id="PF00916">
    <property type="entry name" value="Sulfate_transp"/>
    <property type="match status" value="1"/>
</dbReference>
<feature type="transmembrane region" description="Helical" evidence="6">
    <location>
        <begin position="299"/>
        <end position="322"/>
    </location>
</feature>
<feature type="region of interest" description="Disordered" evidence="5">
    <location>
        <begin position="1"/>
        <end position="25"/>
    </location>
</feature>
<keyword evidence="2 6" id="KW-0812">Transmembrane</keyword>
<dbReference type="InterPro" id="IPR001902">
    <property type="entry name" value="SLC26A/SulP_fam"/>
</dbReference>
<feature type="transmembrane region" description="Helical" evidence="6">
    <location>
        <begin position="257"/>
        <end position="279"/>
    </location>
</feature>
<name>A0ABV3P5Y5_9ACTN</name>
<evidence type="ECO:0000256" key="2">
    <source>
        <dbReference type="ARBA" id="ARBA00022692"/>
    </source>
</evidence>
<dbReference type="PANTHER" id="PTHR11814">
    <property type="entry name" value="SULFATE TRANSPORTER"/>
    <property type="match status" value="1"/>
</dbReference>
<dbReference type="EMBL" id="JBFNQN010000006">
    <property type="protein sequence ID" value="MEW9265033.1"/>
    <property type="molecule type" value="Genomic_DNA"/>
</dbReference>
<feature type="transmembrane region" description="Helical" evidence="6">
    <location>
        <begin position="342"/>
        <end position="371"/>
    </location>
</feature>
<evidence type="ECO:0000256" key="5">
    <source>
        <dbReference type="SAM" id="MobiDB-lite"/>
    </source>
</evidence>
<feature type="transmembrane region" description="Helical" evidence="6">
    <location>
        <begin position="35"/>
        <end position="55"/>
    </location>
</feature>
<reference evidence="8 9" key="1">
    <citation type="submission" date="2024-07" db="EMBL/GenBank/DDBJ databases">
        <authorList>
            <person name="Thanompreechachai J."/>
            <person name="Duangmal K."/>
        </authorList>
    </citation>
    <scope>NUCLEOTIDE SEQUENCE [LARGE SCALE GENOMIC DNA]</scope>
    <source>
        <strain evidence="8 9">KCTC 19886</strain>
    </source>
</reference>
<proteinExistence type="predicted"/>
<keyword evidence="3 6" id="KW-1133">Transmembrane helix</keyword>
<feature type="transmembrane region" description="Helical" evidence="6">
    <location>
        <begin position="104"/>
        <end position="124"/>
    </location>
</feature>
<keyword evidence="9" id="KW-1185">Reference proteome</keyword>
<sequence length="516" mass="52705">MSAREGSVPTQRHHGDGTPPASRWSAWKPHAGADLRASIVVFLVALPLCAGVAVASGVPVELGLVTGIVGGILVGSLPGSSLQVSGPAAGLTVLVADIVGSQGLKALGAVVLLAGLIQVGLGLARLGRWFRAVSTAVVQGMLAGIGLTLVLGQVYLLADRPQEGNPVANVAGYPAALASLPGDPRALTALGVGVGSLLVLRLWKHAPARLRIVPGPLVAVLLATVVTVAAGLDVDRVEVQSLLSVVTPLTPASLEGLAPLAVLGAAVTVALIASAESMFSASAIDRMHTGPRTEYDKELVAQGVGNGVCGLLGALPMTAVIVRSSANVNSGAKTKASGVLHGVWLAVFALAAPALLGLVPMAALAAVLVQAGWKLVAGIPFRTLWRTSRSEVAITAATIVAILTLNLLEGVAVGLVLSLVKAAVQASSLRTRVREEADEVHLEVSGSATFVRLPQLADTLEAVPVDRPLTVHLAEPDKLDRACREALDTFVEQREARGAQVSVRTADREPEPVHQA</sequence>
<evidence type="ECO:0000259" key="7">
    <source>
        <dbReference type="Pfam" id="PF00916"/>
    </source>
</evidence>
<keyword evidence="4 6" id="KW-0472">Membrane</keyword>
<feature type="transmembrane region" description="Helical" evidence="6">
    <location>
        <begin position="215"/>
        <end position="232"/>
    </location>
</feature>
<dbReference type="RefSeq" id="WP_367637938.1">
    <property type="nucleotide sequence ID" value="NZ_JBFNQN010000006.1"/>
</dbReference>
<accession>A0ABV3P5Y5</accession>
<feature type="domain" description="SLC26A/SulP transporter" evidence="7">
    <location>
        <begin position="33"/>
        <end position="398"/>
    </location>
</feature>
<dbReference type="InterPro" id="IPR011547">
    <property type="entry name" value="SLC26A/SulP_dom"/>
</dbReference>
<feature type="transmembrane region" description="Helical" evidence="6">
    <location>
        <begin position="186"/>
        <end position="203"/>
    </location>
</feature>
<evidence type="ECO:0000256" key="3">
    <source>
        <dbReference type="ARBA" id="ARBA00022989"/>
    </source>
</evidence>
<gene>
    <name evidence="8" type="ORF">AB1207_09760</name>
</gene>
<comment type="subcellular location">
    <subcellularLocation>
        <location evidence="1">Membrane</location>
        <topology evidence="1">Multi-pass membrane protein</topology>
    </subcellularLocation>
</comment>
<evidence type="ECO:0000313" key="9">
    <source>
        <dbReference type="Proteomes" id="UP001555826"/>
    </source>
</evidence>
<evidence type="ECO:0000313" key="8">
    <source>
        <dbReference type="EMBL" id="MEW9265033.1"/>
    </source>
</evidence>
<evidence type="ECO:0000256" key="4">
    <source>
        <dbReference type="ARBA" id="ARBA00023136"/>
    </source>
</evidence>
<comment type="caution">
    <text evidence="8">The sequence shown here is derived from an EMBL/GenBank/DDBJ whole genome shotgun (WGS) entry which is preliminary data.</text>
</comment>